<sequence>MEVFVGTSGWLYSWNLGKSLEWYVEQSGLNAVELNASFYRFPTKRQTAKWAKVGGGLRWAVKVYRGVTHFGRLSDRALELLKRFFEVFKPLDPYVDFYLFQMPPIFVKSSVNMSRVEKIAGLLGRRAAFEFRHPSWFSKDIVEWAEDVGFTPVSIDSPDWVWIVEAGGTVYLRMHGRTLWYSHYYDEEELREVAQKIIELKPERAYVFFNNNHAMLENARAMFTILKELTQ</sequence>
<evidence type="ECO:0000313" key="1">
    <source>
        <dbReference type="EMBL" id="ABL89007.1"/>
    </source>
</evidence>
<evidence type="ECO:0000313" key="2">
    <source>
        <dbReference type="Proteomes" id="UP000002595"/>
    </source>
</evidence>
<dbReference type="EMBL" id="CP000504">
    <property type="protein sequence ID" value="ABL89007.1"/>
    <property type="molecule type" value="Genomic_DNA"/>
</dbReference>
<protein>
    <recommendedName>
        <fullName evidence="3">DUF72 domain-containing protein</fullName>
    </recommendedName>
</protein>
<dbReference type="PANTHER" id="PTHR30348">
    <property type="entry name" value="UNCHARACTERIZED PROTEIN YECE"/>
    <property type="match status" value="1"/>
</dbReference>
<dbReference type="InterPro" id="IPR036520">
    <property type="entry name" value="UPF0759_sf"/>
</dbReference>
<dbReference type="AlphaFoldDB" id="A1RVM5"/>
<name>A1RVM5_PYRIL</name>
<evidence type="ECO:0008006" key="3">
    <source>
        <dbReference type="Google" id="ProtNLM"/>
    </source>
</evidence>
<dbReference type="eggNOG" id="arCOG04291">
    <property type="taxonomic scope" value="Archaea"/>
</dbReference>
<organism evidence="1 2">
    <name type="scientific">Pyrobaculum islandicum (strain DSM 4184 / JCM 9189 / GEO3)</name>
    <dbReference type="NCBI Taxonomy" id="384616"/>
    <lineage>
        <taxon>Archaea</taxon>
        <taxon>Thermoproteota</taxon>
        <taxon>Thermoprotei</taxon>
        <taxon>Thermoproteales</taxon>
        <taxon>Thermoproteaceae</taxon>
        <taxon>Pyrobaculum</taxon>
    </lineage>
</organism>
<dbReference type="Pfam" id="PF01904">
    <property type="entry name" value="DUF72"/>
    <property type="match status" value="1"/>
</dbReference>
<dbReference type="KEGG" id="pis:Pisl_1859"/>
<dbReference type="InterPro" id="IPR002763">
    <property type="entry name" value="DUF72"/>
</dbReference>
<accession>A1RVM5</accession>
<dbReference type="SUPFAM" id="SSF117396">
    <property type="entry name" value="TM1631-like"/>
    <property type="match status" value="1"/>
</dbReference>
<dbReference type="RefSeq" id="WP_011763582.1">
    <property type="nucleotide sequence ID" value="NC_008701.1"/>
</dbReference>
<gene>
    <name evidence="1" type="ordered locus">Pisl_1859</name>
</gene>
<dbReference type="PANTHER" id="PTHR30348:SF4">
    <property type="entry name" value="DUF72 DOMAIN-CONTAINING PROTEIN"/>
    <property type="match status" value="1"/>
</dbReference>
<dbReference type="HOGENOM" id="CLU_046519_0_1_2"/>
<keyword evidence="2" id="KW-1185">Reference proteome</keyword>
<dbReference type="Gene3D" id="3.20.20.410">
    <property type="entry name" value="Protein of unknown function UPF0759"/>
    <property type="match status" value="1"/>
</dbReference>
<dbReference type="Proteomes" id="UP000002595">
    <property type="component" value="Chromosome"/>
</dbReference>
<dbReference type="GeneID" id="4618179"/>
<dbReference type="OrthoDB" id="35747at2157"/>
<reference evidence="1" key="1">
    <citation type="submission" date="2006-12" db="EMBL/GenBank/DDBJ databases">
        <title>Complete sequence of Pyrobaculum islandicum DSM 4184.</title>
        <authorList>
            <person name="Copeland A."/>
            <person name="Lucas S."/>
            <person name="Lapidus A."/>
            <person name="Barry K."/>
            <person name="Detter J.C."/>
            <person name="Glavina del Rio T."/>
            <person name="Dalin E."/>
            <person name="Tice H."/>
            <person name="Pitluck S."/>
            <person name="Meincke L."/>
            <person name="Brettin T."/>
            <person name="Bruce D."/>
            <person name="Han C."/>
            <person name="Tapia R."/>
            <person name="Gilna P."/>
            <person name="Schmutz J."/>
            <person name="Larimer F."/>
            <person name="Land M."/>
            <person name="Hauser L."/>
            <person name="Kyrpides N."/>
            <person name="Mikhailova N."/>
            <person name="Cozen A.E."/>
            <person name="Fitz-Gibbon S.T."/>
            <person name="House C.H."/>
            <person name="Saltikov C."/>
            <person name="Lowe T."/>
            <person name="Richardson P."/>
        </authorList>
    </citation>
    <scope>NUCLEOTIDE SEQUENCE [LARGE SCALE GENOMIC DNA]</scope>
    <source>
        <strain evidence="1">DSM 4184</strain>
    </source>
</reference>
<dbReference type="STRING" id="384616.Pisl_1859"/>
<proteinExistence type="predicted"/>